<dbReference type="AlphaFoldDB" id="F0Y4U5"/>
<name>F0Y4U5_AURAN</name>
<evidence type="ECO:0000256" key="2">
    <source>
        <dbReference type="SAM" id="Phobius"/>
    </source>
</evidence>
<dbReference type="KEGG" id="aaf:AURANDRAFT_62943"/>
<accession>F0Y4U5</accession>
<keyword evidence="2" id="KW-1133">Transmembrane helix</keyword>
<keyword evidence="2" id="KW-0812">Transmembrane</keyword>
<dbReference type="InParanoid" id="F0Y4U5"/>
<evidence type="ECO:0000256" key="1">
    <source>
        <dbReference type="SAM" id="MobiDB-lite"/>
    </source>
</evidence>
<feature type="region of interest" description="Disordered" evidence="1">
    <location>
        <begin position="232"/>
        <end position="295"/>
    </location>
</feature>
<dbReference type="RefSeq" id="XP_009035451.1">
    <property type="nucleotide sequence ID" value="XM_009037203.1"/>
</dbReference>
<feature type="transmembrane region" description="Helical" evidence="2">
    <location>
        <begin position="15"/>
        <end position="35"/>
    </location>
</feature>
<gene>
    <name evidence="3" type="ORF">AURANDRAFT_62943</name>
</gene>
<reference evidence="3 4" key="1">
    <citation type="journal article" date="2011" name="Proc. Natl. Acad. Sci. U.S.A.">
        <title>Niche of harmful alga Aureococcus anophagefferens revealed through ecogenomics.</title>
        <authorList>
            <person name="Gobler C.J."/>
            <person name="Berry D.L."/>
            <person name="Dyhrman S.T."/>
            <person name="Wilhelm S.W."/>
            <person name="Salamov A."/>
            <person name="Lobanov A.V."/>
            <person name="Zhang Y."/>
            <person name="Collier J.L."/>
            <person name="Wurch L.L."/>
            <person name="Kustka A.B."/>
            <person name="Dill B.D."/>
            <person name="Shah M."/>
            <person name="VerBerkmoes N.C."/>
            <person name="Kuo A."/>
            <person name="Terry A."/>
            <person name="Pangilinan J."/>
            <person name="Lindquist E.A."/>
            <person name="Lucas S."/>
            <person name="Paulsen I.T."/>
            <person name="Hattenrath-Lehmann T.K."/>
            <person name="Talmage S.C."/>
            <person name="Walker E.A."/>
            <person name="Koch F."/>
            <person name="Burson A.M."/>
            <person name="Marcoval M.A."/>
            <person name="Tang Y.Z."/>
            <person name="Lecleir G.R."/>
            <person name="Coyne K.J."/>
            <person name="Berg G.M."/>
            <person name="Bertrand E.M."/>
            <person name="Saito M.A."/>
            <person name="Gladyshev V.N."/>
            <person name="Grigoriev I.V."/>
        </authorList>
    </citation>
    <scope>NUCLEOTIDE SEQUENCE [LARGE SCALE GENOMIC DNA]</scope>
    <source>
        <strain evidence="4">CCMP 1984</strain>
    </source>
</reference>
<organism evidence="4">
    <name type="scientific">Aureococcus anophagefferens</name>
    <name type="common">Harmful bloom alga</name>
    <dbReference type="NCBI Taxonomy" id="44056"/>
    <lineage>
        <taxon>Eukaryota</taxon>
        <taxon>Sar</taxon>
        <taxon>Stramenopiles</taxon>
        <taxon>Ochrophyta</taxon>
        <taxon>Pelagophyceae</taxon>
        <taxon>Pelagomonadales</taxon>
        <taxon>Pelagomonadaceae</taxon>
        <taxon>Aureococcus</taxon>
    </lineage>
</organism>
<keyword evidence="4" id="KW-1185">Reference proteome</keyword>
<dbReference type="OrthoDB" id="523541at2759"/>
<protein>
    <submittedName>
        <fullName evidence="3">Uncharacterized protein</fullName>
    </submittedName>
</protein>
<evidence type="ECO:0000313" key="3">
    <source>
        <dbReference type="EMBL" id="EGB09375.1"/>
    </source>
</evidence>
<dbReference type="EMBL" id="GL833125">
    <property type="protein sequence ID" value="EGB09375.1"/>
    <property type="molecule type" value="Genomic_DNA"/>
</dbReference>
<keyword evidence="2" id="KW-0472">Membrane</keyword>
<evidence type="ECO:0000313" key="4">
    <source>
        <dbReference type="Proteomes" id="UP000002729"/>
    </source>
</evidence>
<dbReference type="Proteomes" id="UP000002729">
    <property type="component" value="Unassembled WGS sequence"/>
</dbReference>
<dbReference type="GeneID" id="20224108"/>
<proteinExistence type="predicted"/>
<feature type="transmembrane region" description="Helical" evidence="2">
    <location>
        <begin position="140"/>
        <end position="160"/>
    </location>
</feature>
<sequence length="751" mass="82161">MGAKYGETRLVSPTAEVVCLGLAAVLGGVALVPGVRWATTQSRFRCDLGHLRDTVDYAYAVSFFEHDVRRIRSGGFDGWRPWNGDPCGRSAVLVESGGPGAATRRDAKACLRAEGPFLFSDSEFDEASPPRATFHAARSASVAGAGLAVVGLWLLMLGALSADRSPKKAVLSGSVAPACGAGSFAQAASVVLFYSAPLVALGETKVGPGPFLSVAAATLSRLVAASRGVGLARNRAPPAPPDGDVELAARPARRPPSPAALADVEIAQRSPLAALRRAPSSDEDDDEVKSESSSLLGEERPLGELIFHYIDARDRRSSHRRLEDVEAAWCAGLLDAGSLVCGEGLADDWTPVQDVERLRAHLQLLEWKPKTSPVRNRQSLPKDANSLWAVARGWDEHVAEALDWSYVTISRRDYGAAGHVVDVVENDEMRYLASRTLDMGVERAAALPQLIREKVRRATFVFDDSGRFEFLAKAPFPNLECVELASTHARVRPARLHCHREPMGDAFYADVLPLLRGVSRISDMKCYLTDCFGPGERTPQRHPVCQTDDGVCFAVETARPLFDTFDGPPPLESAQKLIEAHDDLVTLAVCTYEDQRILRDFPGGFPRLETLGYMDSGMSHDLFRHLFFKIRTTMPKLKALAVSTDTVDYDADGWDVFATVPETVRDVYLEFDCCLDALTRDSTRTADHIAKFLPPTATVHVLRHDAHAPIVVDWLEPSRLRTDVRQRSRDVALYGPWTEEKPYVSRRGRGT</sequence>